<evidence type="ECO:0000259" key="5">
    <source>
        <dbReference type="Pfam" id="PF24568"/>
    </source>
</evidence>
<feature type="chain" id="PRO_5045164574" evidence="3">
    <location>
        <begin position="27"/>
        <end position="484"/>
    </location>
</feature>
<evidence type="ECO:0000256" key="2">
    <source>
        <dbReference type="SAM" id="MobiDB-lite"/>
    </source>
</evidence>
<keyword evidence="1 3" id="KW-0732">Signal</keyword>
<keyword evidence="7" id="KW-1185">Reference proteome</keyword>
<feature type="region of interest" description="Disordered" evidence="2">
    <location>
        <begin position="290"/>
        <end position="363"/>
    </location>
</feature>
<organism evidence="6 7">
    <name type="scientific">Carnobacterium inhibens</name>
    <dbReference type="NCBI Taxonomy" id="147709"/>
    <lineage>
        <taxon>Bacteria</taxon>
        <taxon>Bacillati</taxon>
        <taxon>Bacillota</taxon>
        <taxon>Bacilli</taxon>
        <taxon>Lactobacillales</taxon>
        <taxon>Carnobacteriaceae</taxon>
        <taxon>Carnobacterium</taxon>
    </lineage>
</organism>
<dbReference type="CDD" id="cd12797">
    <property type="entry name" value="M23_peptidase"/>
    <property type="match status" value="1"/>
</dbReference>
<reference evidence="6 7" key="1">
    <citation type="journal article" date="2020" name="Microorganisms">
        <title>New Insight into Antimicrobial Compounds from Food and Marine-Sourced Carnobacterium Species through Phenotype and Genome Analyses.</title>
        <authorList>
            <person name="Begrem S."/>
            <person name="Ivaniuk F."/>
            <person name="Gigout-Chevalier F."/>
            <person name="Kolypczuk L."/>
            <person name="Bonnetot S."/>
            <person name="Leroi F."/>
            <person name="Grovel O."/>
            <person name="Delbarre-Ladrat C."/>
            <person name="Passerini D."/>
        </authorList>
    </citation>
    <scope>NUCLEOTIDE SEQUENCE [LARGE SCALE GENOMIC DNA]</scope>
    <source>
        <strain evidence="6 7">MIP2551</strain>
    </source>
</reference>
<gene>
    <name evidence="6" type="ORF">GLO26_00355</name>
</gene>
<dbReference type="Pfam" id="PF01551">
    <property type="entry name" value="Peptidase_M23"/>
    <property type="match status" value="1"/>
</dbReference>
<evidence type="ECO:0000313" key="7">
    <source>
        <dbReference type="Proteomes" id="UP000638836"/>
    </source>
</evidence>
<evidence type="ECO:0000256" key="1">
    <source>
        <dbReference type="ARBA" id="ARBA00022729"/>
    </source>
</evidence>
<feature type="compositionally biased region" description="Low complexity" evidence="2">
    <location>
        <begin position="312"/>
        <end position="344"/>
    </location>
</feature>
<dbReference type="PANTHER" id="PTHR21666:SF270">
    <property type="entry name" value="MUREIN HYDROLASE ACTIVATOR ENVC"/>
    <property type="match status" value="1"/>
</dbReference>
<evidence type="ECO:0000313" key="6">
    <source>
        <dbReference type="EMBL" id="MBC9824279.1"/>
    </source>
</evidence>
<dbReference type="EMBL" id="WNJQ01000001">
    <property type="protein sequence ID" value="MBC9824279.1"/>
    <property type="molecule type" value="Genomic_DNA"/>
</dbReference>
<dbReference type="InterPro" id="IPR050570">
    <property type="entry name" value="Cell_wall_metabolism_enzyme"/>
</dbReference>
<feature type="compositionally biased region" description="Basic and acidic residues" evidence="2">
    <location>
        <begin position="290"/>
        <end position="311"/>
    </location>
</feature>
<evidence type="ECO:0000256" key="3">
    <source>
        <dbReference type="SAM" id="SignalP"/>
    </source>
</evidence>
<dbReference type="Proteomes" id="UP000638836">
    <property type="component" value="Unassembled WGS sequence"/>
</dbReference>
<feature type="region of interest" description="Disordered" evidence="2">
    <location>
        <begin position="34"/>
        <end position="57"/>
    </location>
</feature>
<dbReference type="InterPro" id="IPR057309">
    <property type="entry name" value="PcsB_CC"/>
</dbReference>
<feature type="signal peptide" evidence="3">
    <location>
        <begin position="1"/>
        <end position="26"/>
    </location>
</feature>
<name>A0ABR7T834_9LACT</name>
<feature type="domain" description="Peptidoglycan hydrolase PcsB coiled-coil" evidence="5">
    <location>
        <begin position="106"/>
        <end position="178"/>
    </location>
</feature>
<proteinExistence type="predicted"/>
<dbReference type="Pfam" id="PF24568">
    <property type="entry name" value="CC_PcsB"/>
    <property type="match status" value="1"/>
</dbReference>
<dbReference type="RefSeq" id="WP_023178714.1">
    <property type="nucleotide sequence ID" value="NZ_JAMAYM010000001.1"/>
</dbReference>
<sequence length="484" mass="52614">MKKRAIIGIIATVMFAGPFLPTIAQADTLEEMEQKKNELESQSSELNNRIKEQDETLNGLETEKSSLESDITTLQSQIDDTVLKLHAQEIKLEDSKAKVEQLKIEIEALKKLIAQRTGKLENQARSVQTDGSASNLIGLILTAESFTDLVGRIGIVNQLVTANKTIVIEQEKDQTTLEMNETKAKAEKMAIEEIKIDIELSKNNLVAQKAELDDKIVQVAIQYDMTEEEKNTFVEEQQVIATQTSTLSEEMQKERQRIIEEEQARQLAIQKAAEQEAAKAAAEEEARLAAVEAQEKANQEETAKKAAEEKTTIASSSIKKSTNTNKSSSSTTNPSSSSNTSPSKEPVVQESKPSSNSGFIRPSGGYSTSSYGYRVHPITGDYKLHGGIDFGGGGAIVASKSGTVVIAGYDSGWGYYVKIDHGNGFQTLYAHMVAGSLLVSPGQQVSQGQQIGTMGTTGSSTGVHLHFEMYKNGSRVNPAPYLGM</sequence>
<dbReference type="PANTHER" id="PTHR21666">
    <property type="entry name" value="PEPTIDASE-RELATED"/>
    <property type="match status" value="1"/>
</dbReference>
<dbReference type="Gene3D" id="6.10.250.3150">
    <property type="match status" value="1"/>
</dbReference>
<dbReference type="Gene3D" id="2.70.70.10">
    <property type="entry name" value="Glucose Permease (Domain IIA)"/>
    <property type="match status" value="1"/>
</dbReference>
<dbReference type="SUPFAM" id="SSF51261">
    <property type="entry name" value="Duplicated hybrid motif"/>
    <property type="match status" value="1"/>
</dbReference>
<dbReference type="InterPro" id="IPR011055">
    <property type="entry name" value="Dup_hybrid_motif"/>
</dbReference>
<dbReference type="InterPro" id="IPR016047">
    <property type="entry name" value="M23ase_b-sheet_dom"/>
</dbReference>
<comment type="caution">
    <text evidence="6">The sequence shown here is derived from an EMBL/GenBank/DDBJ whole genome shotgun (WGS) entry which is preliminary data.</text>
</comment>
<protein>
    <submittedName>
        <fullName evidence="6">Peptidoglycan DD-metalloendopeptidase family protein</fullName>
    </submittedName>
</protein>
<evidence type="ECO:0000259" key="4">
    <source>
        <dbReference type="Pfam" id="PF01551"/>
    </source>
</evidence>
<accession>A0ABR7T834</accession>
<feature type="domain" description="M23ase beta-sheet core" evidence="4">
    <location>
        <begin position="384"/>
        <end position="478"/>
    </location>
</feature>